<evidence type="ECO:0000313" key="7">
    <source>
        <dbReference type="Proteomes" id="UP000002280"/>
    </source>
</evidence>
<comment type="similarity">
    <text evidence="1">Belongs to the eukaryotic ribosomal protein eS28 family.</text>
</comment>
<dbReference type="Pfam" id="PF01200">
    <property type="entry name" value="Ribosomal_S28e"/>
    <property type="match status" value="1"/>
</dbReference>
<dbReference type="InParanoid" id="A0A5F8GK57"/>
<evidence type="ECO:0000313" key="6">
    <source>
        <dbReference type="Ensembl" id="ENSMODP00000048023.1"/>
    </source>
</evidence>
<dbReference type="AlphaFoldDB" id="A0A5F8GK57"/>
<dbReference type="PANTHER" id="PTHR10769">
    <property type="entry name" value="40S RIBOSOMAL PROTEIN S28"/>
    <property type="match status" value="1"/>
</dbReference>
<accession>A0A5F8GK57</accession>
<dbReference type="Proteomes" id="UP000002280">
    <property type="component" value="Chromosome 2"/>
</dbReference>
<name>A0A5F8GK57_MONDO</name>
<dbReference type="InterPro" id="IPR000289">
    <property type="entry name" value="Ribosomal_eS28"/>
</dbReference>
<dbReference type="GO" id="GO:0003735">
    <property type="term" value="F:structural constituent of ribosome"/>
    <property type="evidence" value="ECO:0007669"/>
    <property type="project" value="InterPro"/>
</dbReference>
<dbReference type="SUPFAM" id="SSF50249">
    <property type="entry name" value="Nucleic acid-binding proteins"/>
    <property type="match status" value="1"/>
</dbReference>
<evidence type="ECO:0000256" key="4">
    <source>
        <dbReference type="ARBA" id="ARBA00035146"/>
    </source>
</evidence>
<dbReference type="Gene3D" id="2.40.50.140">
    <property type="entry name" value="Nucleic acid-binding proteins"/>
    <property type="match status" value="1"/>
</dbReference>
<dbReference type="GO" id="GO:0022626">
    <property type="term" value="C:cytosolic ribosome"/>
    <property type="evidence" value="ECO:0007669"/>
    <property type="project" value="UniProtKB-ARBA"/>
</dbReference>
<reference evidence="6" key="3">
    <citation type="submission" date="2025-09" db="UniProtKB">
        <authorList>
            <consortium name="Ensembl"/>
        </authorList>
    </citation>
    <scope>IDENTIFICATION</scope>
</reference>
<dbReference type="STRING" id="13616.ENSMODP00000048023"/>
<evidence type="ECO:0000256" key="2">
    <source>
        <dbReference type="ARBA" id="ARBA00022980"/>
    </source>
</evidence>
<organism evidence="6 7">
    <name type="scientific">Monodelphis domestica</name>
    <name type="common">Gray short-tailed opossum</name>
    <dbReference type="NCBI Taxonomy" id="13616"/>
    <lineage>
        <taxon>Eukaryota</taxon>
        <taxon>Metazoa</taxon>
        <taxon>Chordata</taxon>
        <taxon>Craniata</taxon>
        <taxon>Vertebrata</taxon>
        <taxon>Euteleostomi</taxon>
        <taxon>Mammalia</taxon>
        <taxon>Metatheria</taxon>
        <taxon>Didelphimorphia</taxon>
        <taxon>Didelphidae</taxon>
        <taxon>Monodelphis</taxon>
    </lineage>
</organism>
<keyword evidence="3" id="KW-0687">Ribonucleoprotein</keyword>
<sequence length="81" mass="9004">HDTERVRTLASKVLGRTGSQGHCFQVPVEFMDDTSQSIIYNMKGLMQEGDLLTLRVRTQGLEAVVRLAGGGSRLLVMVWKD</sequence>
<protein>
    <recommendedName>
        <fullName evidence="4">Small ribosomal subunit protein eS28</fullName>
    </recommendedName>
    <alternativeName>
        <fullName evidence="5">40S ribosomal protein S28</fullName>
    </alternativeName>
</protein>
<dbReference type="Bgee" id="ENSMODG00000041675">
    <property type="expression patterns" value="Expressed in skeletal muscle tissue"/>
</dbReference>
<keyword evidence="2" id="KW-0689">Ribosomal protein</keyword>
<evidence type="ECO:0000256" key="5">
    <source>
        <dbReference type="ARBA" id="ARBA00035453"/>
    </source>
</evidence>
<reference evidence="6" key="2">
    <citation type="submission" date="2025-08" db="UniProtKB">
        <authorList>
            <consortium name="Ensembl"/>
        </authorList>
    </citation>
    <scope>IDENTIFICATION</scope>
</reference>
<dbReference type="InterPro" id="IPR012340">
    <property type="entry name" value="NA-bd_OB-fold"/>
</dbReference>
<dbReference type="GO" id="GO:1990904">
    <property type="term" value="C:ribonucleoprotein complex"/>
    <property type="evidence" value="ECO:0007669"/>
    <property type="project" value="UniProtKB-KW"/>
</dbReference>
<keyword evidence="7" id="KW-1185">Reference proteome</keyword>
<dbReference type="Ensembl" id="ENSMODT00000067127.1">
    <property type="protein sequence ID" value="ENSMODP00000048023.1"/>
    <property type="gene ID" value="ENSMODG00000041675.1"/>
</dbReference>
<proteinExistence type="inferred from homology"/>
<dbReference type="GO" id="GO:0006412">
    <property type="term" value="P:translation"/>
    <property type="evidence" value="ECO:0007669"/>
    <property type="project" value="InterPro"/>
</dbReference>
<dbReference type="PANTHER" id="PTHR10769:SF3">
    <property type="entry name" value="SMALL RIBOSOMAL SUBUNIT PROTEIN ES28"/>
    <property type="match status" value="1"/>
</dbReference>
<evidence type="ECO:0000256" key="3">
    <source>
        <dbReference type="ARBA" id="ARBA00023274"/>
    </source>
</evidence>
<reference evidence="6 7" key="1">
    <citation type="journal article" date="2007" name="Nature">
        <title>Genome of the marsupial Monodelphis domestica reveals innovation in non-coding sequences.</title>
        <authorList>
            <person name="Mikkelsen T.S."/>
            <person name="Wakefield M.J."/>
            <person name="Aken B."/>
            <person name="Amemiya C.T."/>
            <person name="Chang J.L."/>
            <person name="Duke S."/>
            <person name="Garber M."/>
            <person name="Gentles A.J."/>
            <person name="Goodstadt L."/>
            <person name="Heger A."/>
            <person name="Jurka J."/>
            <person name="Kamal M."/>
            <person name="Mauceli E."/>
            <person name="Searle S.M."/>
            <person name="Sharpe T."/>
            <person name="Baker M.L."/>
            <person name="Batzer M.A."/>
            <person name="Benos P.V."/>
            <person name="Belov K."/>
            <person name="Clamp M."/>
            <person name="Cook A."/>
            <person name="Cuff J."/>
            <person name="Das R."/>
            <person name="Davidow L."/>
            <person name="Deakin J.E."/>
            <person name="Fazzari M.J."/>
            <person name="Glass J.L."/>
            <person name="Grabherr M."/>
            <person name="Greally J.M."/>
            <person name="Gu W."/>
            <person name="Hore T.A."/>
            <person name="Huttley G.A."/>
            <person name="Kleber M."/>
            <person name="Jirtle R.L."/>
            <person name="Koina E."/>
            <person name="Lee J.T."/>
            <person name="Mahony S."/>
            <person name="Marra M.A."/>
            <person name="Miller R.D."/>
            <person name="Nicholls R.D."/>
            <person name="Oda M."/>
            <person name="Papenfuss A.T."/>
            <person name="Parra Z.E."/>
            <person name="Pollock D.D."/>
            <person name="Ray D.A."/>
            <person name="Schein J.E."/>
            <person name="Speed T.P."/>
            <person name="Thompson K."/>
            <person name="VandeBerg J.L."/>
            <person name="Wade C.M."/>
            <person name="Walker J.A."/>
            <person name="Waters P.D."/>
            <person name="Webber C."/>
            <person name="Weidman J.R."/>
            <person name="Xie X."/>
            <person name="Zody M.C."/>
            <person name="Baldwin J."/>
            <person name="Abdouelleil A."/>
            <person name="Abdulkadir J."/>
            <person name="Abebe A."/>
            <person name="Abera B."/>
            <person name="Abreu J."/>
            <person name="Acer S.C."/>
            <person name="Aftuck L."/>
            <person name="Alexander A."/>
            <person name="An P."/>
            <person name="Anderson E."/>
            <person name="Anderson S."/>
            <person name="Arachi H."/>
            <person name="Azer M."/>
            <person name="Bachantsang P."/>
            <person name="Barry A."/>
            <person name="Bayul T."/>
            <person name="Berlin A."/>
            <person name="Bessette D."/>
            <person name="Bloom T."/>
            <person name="Bloom T."/>
            <person name="Boguslavskiy L."/>
            <person name="Bonnet C."/>
            <person name="Boukhgalter B."/>
            <person name="Bourzgui I."/>
            <person name="Brown A."/>
            <person name="Cahill P."/>
            <person name="Channer S."/>
            <person name="Cheshatsang Y."/>
            <person name="Chuda L."/>
            <person name="Citroen M."/>
            <person name="Collymore A."/>
            <person name="Cooke P."/>
            <person name="Costello M."/>
            <person name="D'Aco K."/>
            <person name="Daza R."/>
            <person name="De Haan G."/>
            <person name="DeGray S."/>
            <person name="DeMaso C."/>
            <person name="Dhargay N."/>
            <person name="Dooley K."/>
            <person name="Dooley E."/>
            <person name="Doricent M."/>
            <person name="Dorje P."/>
            <person name="Dorjee K."/>
            <person name="Dupes A."/>
            <person name="Elong R."/>
            <person name="Falk J."/>
            <person name="Farina A."/>
            <person name="Faro S."/>
            <person name="Ferguson D."/>
            <person name="Fisher S."/>
            <person name="Foley C.D."/>
            <person name="Franke A."/>
            <person name="Friedrich D."/>
            <person name="Gadbois L."/>
            <person name="Gearin G."/>
            <person name="Gearin C.R."/>
            <person name="Giannoukos G."/>
            <person name="Goode T."/>
            <person name="Graham J."/>
            <person name="Grandbois E."/>
            <person name="Grewal S."/>
            <person name="Gyaltsen K."/>
            <person name="Hafez N."/>
            <person name="Hagos B."/>
            <person name="Hall J."/>
            <person name="Henson C."/>
            <person name="Hollinger A."/>
            <person name="Honan T."/>
            <person name="Huard M.D."/>
            <person name="Hughes L."/>
            <person name="Hurhula B."/>
            <person name="Husby M.E."/>
            <person name="Kamat A."/>
            <person name="Kanga B."/>
            <person name="Kashin S."/>
            <person name="Khazanovich D."/>
            <person name="Kisner P."/>
            <person name="Lance K."/>
            <person name="Lara M."/>
            <person name="Lee W."/>
            <person name="Lennon N."/>
            <person name="Letendre F."/>
            <person name="LeVine R."/>
            <person name="Lipovsky A."/>
            <person name="Liu X."/>
            <person name="Liu J."/>
            <person name="Liu S."/>
            <person name="Lokyitsang T."/>
            <person name="Lokyitsang Y."/>
            <person name="Lubonja R."/>
            <person name="Lui A."/>
            <person name="MacDonald P."/>
            <person name="Magnisalis V."/>
            <person name="Maru K."/>
            <person name="Matthews C."/>
            <person name="McCusker W."/>
            <person name="McDonough S."/>
            <person name="Mehta T."/>
            <person name="Meldrim J."/>
            <person name="Meneus L."/>
            <person name="Mihai O."/>
            <person name="Mihalev A."/>
            <person name="Mihova T."/>
            <person name="Mittelman R."/>
            <person name="Mlenga V."/>
            <person name="Montmayeur A."/>
            <person name="Mulrain L."/>
            <person name="Navidi A."/>
            <person name="Naylor J."/>
            <person name="Negash T."/>
            <person name="Nguyen T."/>
            <person name="Nguyen N."/>
            <person name="Nicol R."/>
            <person name="Norbu C."/>
            <person name="Norbu N."/>
            <person name="Novod N."/>
            <person name="O'Neill B."/>
            <person name="Osman S."/>
            <person name="Markiewicz E."/>
            <person name="Oyono O.L."/>
            <person name="Patti C."/>
            <person name="Phunkhang P."/>
            <person name="Pierre F."/>
            <person name="Priest M."/>
            <person name="Raghuraman S."/>
            <person name="Rege F."/>
            <person name="Reyes R."/>
            <person name="Rise C."/>
            <person name="Rogov P."/>
            <person name="Ross K."/>
            <person name="Ryan E."/>
            <person name="Settipalli S."/>
            <person name="Shea T."/>
            <person name="Sherpa N."/>
            <person name="Shi L."/>
            <person name="Shih D."/>
            <person name="Sparrow T."/>
            <person name="Spaulding J."/>
            <person name="Stalker J."/>
            <person name="Stange-Thomann N."/>
            <person name="Stavropoulos S."/>
            <person name="Stone C."/>
            <person name="Strader C."/>
            <person name="Tesfaye S."/>
            <person name="Thomson T."/>
            <person name="Thoulutsang Y."/>
            <person name="Thoulutsang D."/>
            <person name="Topham K."/>
            <person name="Topping I."/>
            <person name="Tsamla T."/>
            <person name="Vassiliev H."/>
            <person name="Vo A."/>
            <person name="Wangchuk T."/>
            <person name="Wangdi T."/>
            <person name="Weiand M."/>
            <person name="Wilkinson J."/>
            <person name="Wilson A."/>
            <person name="Yadav S."/>
            <person name="Young G."/>
            <person name="Yu Q."/>
            <person name="Zembek L."/>
            <person name="Zhong D."/>
            <person name="Zimmer A."/>
            <person name="Zwirko Z."/>
            <person name="Jaffe D.B."/>
            <person name="Alvarez P."/>
            <person name="Brockman W."/>
            <person name="Butler J."/>
            <person name="Chin C."/>
            <person name="Gnerre S."/>
            <person name="MacCallum I."/>
            <person name="Graves J.A."/>
            <person name="Ponting C.P."/>
            <person name="Breen M."/>
            <person name="Samollow P.B."/>
            <person name="Lander E.S."/>
            <person name="Lindblad-Toh K."/>
        </authorList>
    </citation>
    <scope>NUCLEOTIDE SEQUENCE [LARGE SCALE GENOMIC DNA]</scope>
</reference>
<evidence type="ECO:0000256" key="1">
    <source>
        <dbReference type="ARBA" id="ARBA00005943"/>
    </source>
</evidence>